<dbReference type="AlphaFoldDB" id="A0A8S1PHR9"/>
<dbReference type="Proteomes" id="UP000692954">
    <property type="component" value="Unassembled WGS sequence"/>
</dbReference>
<sequence length="66" mass="7688">MEPLSQTNNHNFPKLILNGNIELIQYIDQETFQQLPKPKPKYSRIAQLPNNFKQLKSTSLLHSLLL</sequence>
<reference evidence="1" key="1">
    <citation type="submission" date="2021-01" db="EMBL/GenBank/DDBJ databases">
        <authorList>
            <consortium name="Genoscope - CEA"/>
            <person name="William W."/>
        </authorList>
    </citation>
    <scope>NUCLEOTIDE SEQUENCE</scope>
</reference>
<protein>
    <submittedName>
        <fullName evidence="1">Uncharacterized protein</fullName>
    </submittedName>
</protein>
<dbReference type="EMBL" id="CAJJDN010000078">
    <property type="protein sequence ID" value="CAD8102479.1"/>
    <property type="molecule type" value="Genomic_DNA"/>
</dbReference>
<name>A0A8S1PHR9_9CILI</name>
<organism evidence="1 2">
    <name type="scientific">Paramecium sonneborni</name>
    <dbReference type="NCBI Taxonomy" id="65129"/>
    <lineage>
        <taxon>Eukaryota</taxon>
        <taxon>Sar</taxon>
        <taxon>Alveolata</taxon>
        <taxon>Ciliophora</taxon>
        <taxon>Intramacronucleata</taxon>
        <taxon>Oligohymenophorea</taxon>
        <taxon>Peniculida</taxon>
        <taxon>Parameciidae</taxon>
        <taxon>Paramecium</taxon>
    </lineage>
</organism>
<accession>A0A8S1PHR9</accession>
<proteinExistence type="predicted"/>
<gene>
    <name evidence="1" type="ORF">PSON_ATCC_30995.1.T0780038</name>
</gene>
<evidence type="ECO:0000313" key="1">
    <source>
        <dbReference type="EMBL" id="CAD8102479.1"/>
    </source>
</evidence>
<dbReference type="OrthoDB" id="290568at2759"/>
<keyword evidence="2" id="KW-1185">Reference proteome</keyword>
<comment type="caution">
    <text evidence="1">The sequence shown here is derived from an EMBL/GenBank/DDBJ whole genome shotgun (WGS) entry which is preliminary data.</text>
</comment>
<evidence type="ECO:0000313" key="2">
    <source>
        <dbReference type="Proteomes" id="UP000692954"/>
    </source>
</evidence>